<dbReference type="Proteomes" id="UP000548632">
    <property type="component" value="Unassembled WGS sequence"/>
</dbReference>
<dbReference type="AlphaFoldDB" id="A0A839HEV5"/>
<dbReference type="InterPro" id="IPR012674">
    <property type="entry name" value="Calycin"/>
</dbReference>
<feature type="region of interest" description="Disordered" evidence="1">
    <location>
        <begin position="1"/>
        <end position="41"/>
    </location>
</feature>
<dbReference type="RefSeq" id="WP_182584817.1">
    <property type="nucleotide sequence ID" value="NZ_JABVCQ010000040.1"/>
</dbReference>
<evidence type="ECO:0000313" key="3">
    <source>
        <dbReference type="EMBL" id="MBB1127191.1"/>
    </source>
</evidence>
<keyword evidence="4" id="KW-1185">Reference proteome</keyword>
<accession>A0A839HEV5</accession>
<feature type="domain" description="Lipocalin/cytosolic fatty-acid binding" evidence="2">
    <location>
        <begin position="91"/>
        <end position="236"/>
    </location>
</feature>
<dbReference type="EMBL" id="JABVCQ010000040">
    <property type="protein sequence ID" value="MBB1127191.1"/>
    <property type="molecule type" value="Genomic_DNA"/>
</dbReference>
<dbReference type="PANTHER" id="PTHR10612">
    <property type="entry name" value="APOLIPOPROTEIN D"/>
    <property type="match status" value="1"/>
</dbReference>
<name>A0A839HEV5_9GAMM</name>
<dbReference type="CDD" id="cd19438">
    <property type="entry name" value="lipocalin_Blc-like"/>
    <property type="match status" value="1"/>
</dbReference>
<proteinExistence type="predicted"/>
<dbReference type="InterPro" id="IPR000566">
    <property type="entry name" value="Lipocln_cytosolic_FA-bd_dom"/>
</dbReference>
<evidence type="ECO:0000256" key="1">
    <source>
        <dbReference type="SAM" id="MobiDB-lite"/>
    </source>
</evidence>
<dbReference type="PROSITE" id="PS00213">
    <property type="entry name" value="LIPOCALIN"/>
    <property type="match status" value="1"/>
</dbReference>
<dbReference type="Pfam" id="PF08212">
    <property type="entry name" value="Lipocalin_2"/>
    <property type="match status" value="1"/>
</dbReference>
<dbReference type="Gene3D" id="2.40.128.20">
    <property type="match status" value="1"/>
</dbReference>
<evidence type="ECO:0000313" key="4">
    <source>
        <dbReference type="Proteomes" id="UP000548632"/>
    </source>
</evidence>
<protein>
    <submittedName>
        <fullName evidence="3">Lipocalin family protein</fullName>
    </submittedName>
</protein>
<comment type="caution">
    <text evidence="3">The sequence shown here is derived from an EMBL/GenBank/DDBJ whole genome shotgun (WGS) entry which is preliminary data.</text>
</comment>
<sequence>MQSLNCGAFKLASERQRHHSHMTDSDSQQPPAKPAPRPRRRGLVRSQDIYAAPAPVNPTAGDDAVPADVTVSTLQRKPRVYLTAPPTVAHVDLARFMGRWYEIARLPYFTQRRCVDTVYADYRLDTDGMIYVTNFCRHRDGKFSHAKGLARLITPADTARLQISFRMLYGVYVFWDDYWIIGWGEANDYALVGDPTRRRGWLLARQPRPAEAFIQTWLDEFRDKGFPINEFVRTPQPVDVAPNPPSAR</sequence>
<dbReference type="InterPro" id="IPR022272">
    <property type="entry name" value="Lipocalin_CS"/>
</dbReference>
<gene>
    <name evidence="3" type="ORF">HUK38_13295</name>
</gene>
<evidence type="ECO:0000259" key="2">
    <source>
        <dbReference type="Pfam" id="PF08212"/>
    </source>
</evidence>
<dbReference type="PANTHER" id="PTHR10612:SF34">
    <property type="entry name" value="APOLIPOPROTEIN D"/>
    <property type="match status" value="1"/>
</dbReference>
<dbReference type="SUPFAM" id="SSF50814">
    <property type="entry name" value="Lipocalins"/>
    <property type="match status" value="1"/>
</dbReference>
<dbReference type="InterPro" id="IPR047202">
    <property type="entry name" value="Lipocalin_Blc-like_dom"/>
</dbReference>
<dbReference type="GO" id="GO:0006950">
    <property type="term" value="P:response to stress"/>
    <property type="evidence" value="ECO:0007669"/>
    <property type="project" value="UniProtKB-ARBA"/>
</dbReference>
<reference evidence="3 4" key="1">
    <citation type="journal article" date="2020" name="Arch. Microbiol.">
        <title>The genome sequence of the giant phototrophic gammaproteobacterium Thiospirillum jenense gives insight into its physiological properties and phylogenetic relationships.</title>
        <authorList>
            <person name="Imhoff J.F."/>
            <person name="Meyer T.E."/>
            <person name="Kyndt J.A."/>
        </authorList>
    </citation>
    <scope>NUCLEOTIDE SEQUENCE [LARGE SCALE GENOMIC DNA]</scope>
    <source>
        <strain evidence="3 4">DSM 216</strain>
    </source>
</reference>
<organism evidence="3 4">
    <name type="scientific">Thiospirillum jenense</name>
    <dbReference type="NCBI Taxonomy" id="1653858"/>
    <lineage>
        <taxon>Bacteria</taxon>
        <taxon>Pseudomonadati</taxon>
        <taxon>Pseudomonadota</taxon>
        <taxon>Gammaproteobacteria</taxon>
        <taxon>Chromatiales</taxon>
        <taxon>Chromatiaceae</taxon>
        <taxon>Thiospirillum</taxon>
    </lineage>
</organism>